<reference evidence="1" key="1">
    <citation type="submission" date="2018-06" db="EMBL/GenBank/DDBJ databases">
        <authorList>
            <person name="Zhirakovskaya E."/>
        </authorList>
    </citation>
    <scope>NUCLEOTIDE SEQUENCE</scope>
</reference>
<organism evidence="1">
    <name type="scientific">hydrothermal vent metagenome</name>
    <dbReference type="NCBI Taxonomy" id="652676"/>
    <lineage>
        <taxon>unclassified sequences</taxon>
        <taxon>metagenomes</taxon>
        <taxon>ecological metagenomes</taxon>
    </lineage>
</organism>
<gene>
    <name evidence="1" type="ORF">MNBD_NITROSPINAE02-1712</name>
</gene>
<proteinExistence type="predicted"/>
<sequence length="448" mass="49062">MKIKAYTLALAILFAVIAPGVAQAIPAFSKKYESSCTVCHTTWPKLNQYGTLFKINGYKLIDSKDEGHVATFSPSKNLFLNLGKGEPPISILLEGGATVIQPNTGPDGDQSDKYICCFEGNTVTALMGGTVAPDIAYWISLPWGKENVEQGYIRFTNFFGPGYLNLDFGAMKVIDYDAVSEGREWFASPLVSLRGYSTNRRSGSIGKGAPFNDTGIRIYGRPGFGKFTYEGSIYTGNQILGAENDDDGYAFTMMGRLDLDRLAFSFRYWMNLGGSVDMQGVDADGNTIVFAADPSTNSQETNEFIISARYVHPVFEVDFVYDSATFTAKDMSMTDTDGVSHKFSQGNMKRQGLSLRAVWLVNSWFETGIGYGLSSIAAYNVTVDGNSVETNAVNASLIELRADIRPTMNMRVGLELQVDASNNESRQLADGSVYAAQSRALIQWKLTF</sequence>
<evidence type="ECO:0008006" key="2">
    <source>
        <dbReference type="Google" id="ProtNLM"/>
    </source>
</evidence>
<evidence type="ECO:0000313" key="1">
    <source>
        <dbReference type="EMBL" id="VAX18908.1"/>
    </source>
</evidence>
<dbReference type="EMBL" id="UOGE01000036">
    <property type="protein sequence ID" value="VAX18908.1"/>
    <property type="molecule type" value="Genomic_DNA"/>
</dbReference>
<name>A0A3B1C4Y6_9ZZZZ</name>
<accession>A0A3B1C4Y6</accession>
<dbReference type="AlphaFoldDB" id="A0A3B1C4Y6"/>
<protein>
    <recommendedName>
        <fullName evidence="2">Cytochrome c domain-containing protein</fullName>
    </recommendedName>
</protein>